<evidence type="ECO:0000313" key="9">
    <source>
        <dbReference type="EMBL" id="MBO8443362.1"/>
    </source>
</evidence>
<comment type="subcellular location">
    <subcellularLocation>
        <location evidence="1">Cell membrane</location>
        <topology evidence="1">Peripheral membrane protein</topology>
    </subcellularLocation>
</comment>
<gene>
    <name evidence="9" type="ORF">IAC42_06340</name>
</gene>
<dbReference type="SUPFAM" id="SSF52540">
    <property type="entry name" value="P-loop containing nucleoside triphosphate hydrolases"/>
    <property type="match status" value="1"/>
</dbReference>
<dbReference type="SMART" id="SM00382">
    <property type="entry name" value="AAA"/>
    <property type="match status" value="1"/>
</dbReference>
<sequence length="389" mass="43838">MLLVPCLAGKHIIFPGVGAVIEIRHLRKVFDDDTIPLKDIDITINDGDVISIIGPSGTGKSTLLRCINMLTEPTSGSIIVDGQDITQRGCNLNEIRKKMGMVFQSFNLFGHLTIIENVMNPQITLLGRSRQEAYDKAMYLLQQVGLASKVFNYPDELSGGQQQRIAIARTLAMDPDIILFDEPTSALDPSMIGEVQSVIKMLAKSGRTMMIVTHEMDFARKISNRILFMYDGVIYEEGTPRQIFEHPQKEITKRFIQRLSSLTYRIQSADFDVEAMNDELSAYGEKLLIEAERLSKLSVAFEEICMNNIVPESGDDIDILVKVEYSEKLDILSMLVCYKGVKFDVTTSGSKLFQNLLAEPTTELLQTDVTDDPMGYEHMVTMRFRWVEE</sequence>
<dbReference type="InterPro" id="IPR003439">
    <property type="entry name" value="ABC_transporter-like_ATP-bd"/>
</dbReference>
<protein>
    <submittedName>
        <fullName evidence="9">Amino acid ABC transporter ATP-binding protein</fullName>
    </submittedName>
</protein>
<evidence type="ECO:0000259" key="8">
    <source>
        <dbReference type="PROSITE" id="PS50893"/>
    </source>
</evidence>
<keyword evidence="7" id="KW-0472">Membrane</keyword>
<dbReference type="EMBL" id="JADIMU010000041">
    <property type="protein sequence ID" value="MBO8443362.1"/>
    <property type="molecule type" value="Genomic_DNA"/>
</dbReference>
<proteinExistence type="inferred from homology"/>
<reference evidence="9" key="1">
    <citation type="submission" date="2020-10" db="EMBL/GenBank/DDBJ databases">
        <authorList>
            <person name="Gilroy R."/>
        </authorList>
    </citation>
    <scope>NUCLEOTIDE SEQUENCE</scope>
    <source>
        <strain evidence="9">11167</strain>
    </source>
</reference>
<evidence type="ECO:0000256" key="7">
    <source>
        <dbReference type="ARBA" id="ARBA00023136"/>
    </source>
</evidence>
<dbReference type="CDD" id="cd03262">
    <property type="entry name" value="ABC_HisP_GlnQ"/>
    <property type="match status" value="1"/>
</dbReference>
<dbReference type="InterPro" id="IPR017871">
    <property type="entry name" value="ABC_transporter-like_CS"/>
</dbReference>
<keyword evidence="5" id="KW-0547">Nucleotide-binding</keyword>
<dbReference type="PROSITE" id="PS50893">
    <property type="entry name" value="ABC_TRANSPORTER_2"/>
    <property type="match status" value="1"/>
</dbReference>
<dbReference type="InterPro" id="IPR050086">
    <property type="entry name" value="MetN_ABC_transporter-like"/>
</dbReference>
<dbReference type="Pfam" id="PF00005">
    <property type="entry name" value="ABC_tran"/>
    <property type="match status" value="1"/>
</dbReference>
<dbReference type="InterPro" id="IPR003593">
    <property type="entry name" value="AAA+_ATPase"/>
</dbReference>
<name>A0A9D9E9V9_9SPIR</name>
<dbReference type="AlphaFoldDB" id="A0A9D9E9V9"/>
<keyword evidence="6 9" id="KW-0067">ATP-binding</keyword>
<evidence type="ECO:0000313" key="10">
    <source>
        <dbReference type="Proteomes" id="UP000823633"/>
    </source>
</evidence>
<reference evidence="9" key="2">
    <citation type="journal article" date="2021" name="PeerJ">
        <title>Extensive microbial diversity within the chicken gut microbiome revealed by metagenomics and culture.</title>
        <authorList>
            <person name="Gilroy R."/>
            <person name="Ravi A."/>
            <person name="Getino M."/>
            <person name="Pursley I."/>
            <person name="Horton D.L."/>
            <person name="Alikhan N.F."/>
            <person name="Baker D."/>
            <person name="Gharbi K."/>
            <person name="Hall N."/>
            <person name="Watson M."/>
            <person name="Adriaenssens E.M."/>
            <person name="Foster-Nyarko E."/>
            <person name="Jarju S."/>
            <person name="Secka A."/>
            <person name="Antonio M."/>
            <person name="Oren A."/>
            <person name="Chaudhuri R.R."/>
            <person name="La Ragione R."/>
            <person name="Hildebrand F."/>
            <person name="Pallen M.J."/>
        </authorList>
    </citation>
    <scope>NUCLEOTIDE SEQUENCE</scope>
    <source>
        <strain evidence="9">11167</strain>
    </source>
</reference>
<evidence type="ECO:0000256" key="5">
    <source>
        <dbReference type="ARBA" id="ARBA00022741"/>
    </source>
</evidence>
<evidence type="ECO:0000256" key="4">
    <source>
        <dbReference type="ARBA" id="ARBA00022475"/>
    </source>
</evidence>
<organism evidence="9 10">
    <name type="scientific">Candidatus Aphodenecus pullistercoris</name>
    <dbReference type="NCBI Taxonomy" id="2840669"/>
    <lineage>
        <taxon>Bacteria</taxon>
        <taxon>Pseudomonadati</taxon>
        <taxon>Spirochaetota</taxon>
        <taxon>Spirochaetia</taxon>
        <taxon>Spirochaetales</taxon>
        <taxon>Candidatus Aphodenecus</taxon>
    </lineage>
</organism>
<keyword evidence="3" id="KW-0813">Transport</keyword>
<dbReference type="Gene3D" id="3.40.50.300">
    <property type="entry name" value="P-loop containing nucleotide triphosphate hydrolases"/>
    <property type="match status" value="1"/>
</dbReference>
<comment type="caution">
    <text evidence="9">The sequence shown here is derived from an EMBL/GenBank/DDBJ whole genome shotgun (WGS) entry which is preliminary data.</text>
</comment>
<feature type="domain" description="ABC transporter" evidence="8">
    <location>
        <begin position="21"/>
        <end position="256"/>
    </location>
</feature>
<dbReference type="GO" id="GO:0005886">
    <property type="term" value="C:plasma membrane"/>
    <property type="evidence" value="ECO:0007669"/>
    <property type="project" value="UniProtKB-SubCell"/>
</dbReference>
<evidence type="ECO:0000256" key="3">
    <source>
        <dbReference type="ARBA" id="ARBA00022448"/>
    </source>
</evidence>
<evidence type="ECO:0000256" key="2">
    <source>
        <dbReference type="ARBA" id="ARBA00005417"/>
    </source>
</evidence>
<dbReference type="GO" id="GO:0005524">
    <property type="term" value="F:ATP binding"/>
    <property type="evidence" value="ECO:0007669"/>
    <property type="project" value="UniProtKB-KW"/>
</dbReference>
<dbReference type="InterPro" id="IPR027417">
    <property type="entry name" value="P-loop_NTPase"/>
</dbReference>
<evidence type="ECO:0000256" key="1">
    <source>
        <dbReference type="ARBA" id="ARBA00004202"/>
    </source>
</evidence>
<dbReference type="PANTHER" id="PTHR43166">
    <property type="entry name" value="AMINO ACID IMPORT ATP-BINDING PROTEIN"/>
    <property type="match status" value="1"/>
</dbReference>
<dbReference type="GO" id="GO:0016887">
    <property type="term" value="F:ATP hydrolysis activity"/>
    <property type="evidence" value="ECO:0007669"/>
    <property type="project" value="InterPro"/>
</dbReference>
<dbReference type="PROSITE" id="PS00211">
    <property type="entry name" value="ABC_TRANSPORTER_1"/>
    <property type="match status" value="1"/>
</dbReference>
<dbReference type="Proteomes" id="UP000823633">
    <property type="component" value="Unassembled WGS sequence"/>
</dbReference>
<accession>A0A9D9E9V9</accession>
<dbReference type="PANTHER" id="PTHR43166:SF9">
    <property type="entry name" value="GLUTAMATE_ASPARTATE IMPORT ATP-BINDING PROTEIN GLTL"/>
    <property type="match status" value="1"/>
</dbReference>
<evidence type="ECO:0000256" key="6">
    <source>
        <dbReference type="ARBA" id="ARBA00022840"/>
    </source>
</evidence>
<comment type="similarity">
    <text evidence="2">Belongs to the ABC transporter superfamily.</text>
</comment>
<keyword evidence="4" id="KW-1003">Cell membrane</keyword>